<keyword evidence="2" id="KW-1185">Reference proteome</keyword>
<accession>A0A8H5EV60</accession>
<gene>
    <name evidence="1" type="ORF">D9611_008670</name>
</gene>
<reference evidence="1 2" key="1">
    <citation type="journal article" date="2020" name="ISME J.">
        <title>Uncovering the hidden diversity of litter-decomposition mechanisms in mushroom-forming fungi.</title>
        <authorList>
            <person name="Floudas D."/>
            <person name="Bentzer J."/>
            <person name="Ahren D."/>
            <person name="Johansson T."/>
            <person name="Persson P."/>
            <person name="Tunlid A."/>
        </authorList>
    </citation>
    <scope>NUCLEOTIDE SEQUENCE [LARGE SCALE GENOMIC DNA]</scope>
    <source>
        <strain evidence="1 2">CBS 175.51</strain>
    </source>
</reference>
<dbReference type="EMBL" id="JAACJK010000224">
    <property type="protein sequence ID" value="KAF5313452.1"/>
    <property type="molecule type" value="Genomic_DNA"/>
</dbReference>
<dbReference type="AlphaFoldDB" id="A0A8H5EV60"/>
<evidence type="ECO:0000313" key="2">
    <source>
        <dbReference type="Proteomes" id="UP000541558"/>
    </source>
</evidence>
<organism evidence="1 2">
    <name type="scientific">Ephemerocybe angulata</name>
    <dbReference type="NCBI Taxonomy" id="980116"/>
    <lineage>
        <taxon>Eukaryota</taxon>
        <taxon>Fungi</taxon>
        <taxon>Dikarya</taxon>
        <taxon>Basidiomycota</taxon>
        <taxon>Agaricomycotina</taxon>
        <taxon>Agaricomycetes</taxon>
        <taxon>Agaricomycetidae</taxon>
        <taxon>Agaricales</taxon>
        <taxon>Agaricineae</taxon>
        <taxon>Psathyrellaceae</taxon>
        <taxon>Ephemerocybe</taxon>
    </lineage>
</organism>
<dbReference type="Proteomes" id="UP000541558">
    <property type="component" value="Unassembled WGS sequence"/>
</dbReference>
<name>A0A8H5EV60_9AGAR</name>
<protein>
    <submittedName>
        <fullName evidence="1">Uncharacterized protein</fullName>
    </submittedName>
</protein>
<comment type="caution">
    <text evidence="1">The sequence shown here is derived from an EMBL/GenBank/DDBJ whole genome shotgun (WGS) entry which is preliminary data.</text>
</comment>
<dbReference type="OrthoDB" id="2929826at2759"/>
<sequence length="355" mass="40602">MTIEAGLLLPPPHVISARVFMHHSNEEENLSRFEDIPDDIARSIFELAAEERNVACHCAVASRKIKAWVEPVLYRRIAIDSPSRMANLHRTIRCHPSKGPKFFSSNVKALYIDWQVPWGFFTNLIRACQSVEKLEIHFRLPYDGSIQKIANLGLGWKAIRPRMLLLPMLLFKPAYRHFRCGVQGEIEDQHLHRTLFSNVTHLELVVHGTLRATEWDWTSLAQLETLTHLCLSTSTMYEECAVAAQQHLALATASFPPSLIVCVVSFLILKGEWPGVRKMLDESEWSGDGRVVVAVGKHAYDAELAKEGGEIAWVGRKVIWRWPYHYEHIDDDGWISFWMRAEGKVIEMTRARTNA</sequence>
<proteinExistence type="predicted"/>
<evidence type="ECO:0000313" key="1">
    <source>
        <dbReference type="EMBL" id="KAF5313452.1"/>
    </source>
</evidence>